<dbReference type="STRING" id="312017.Q22Y16"/>
<evidence type="ECO:0000256" key="3">
    <source>
        <dbReference type="ARBA" id="ARBA00022679"/>
    </source>
</evidence>
<feature type="compositionally biased region" description="Low complexity" evidence="11">
    <location>
        <begin position="505"/>
        <end position="538"/>
    </location>
</feature>
<dbReference type="Gene3D" id="3.30.200.20">
    <property type="entry name" value="Phosphorylase Kinase, domain 1"/>
    <property type="match status" value="1"/>
</dbReference>
<dbReference type="InterPro" id="IPR003527">
    <property type="entry name" value="MAP_kinase_CS"/>
</dbReference>
<dbReference type="PROSITE" id="PS00108">
    <property type="entry name" value="PROTEIN_KINASE_ST"/>
    <property type="match status" value="1"/>
</dbReference>
<dbReference type="HOGENOM" id="CLU_437156_0_0_1"/>
<dbReference type="EC" id="2.7.11.24" evidence="1 10"/>
<evidence type="ECO:0000256" key="9">
    <source>
        <dbReference type="PROSITE-ProRule" id="PRU10141"/>
    </source>
</evidence>
<feature type="region of interest" description="Disordered" evidence="11">
    <location>
        <begin position="403"/>
        <end position="548"/>
    </location>
</feature>
<accession>Q22Y16</accession>
<dbReference type="RefSeq" id="XP_001010453.2">
    <property type="nucleotide sequence ID" value="XM_001010453.2"/>
</dbReference>
<dbReference type="Gene3D" id="1.10.510.10">
    <property type="entry name" value="Transferase(Phosphotransferase) domain 1"/>
    <property type="match status" value="1"/>
</dbReference>
<dbReference type="GeneID" id="7837303"/>
<dbReference type="SMART" id="SM00220">
    <property type="entry name" value="S_TKc"/>
    <property type="match status" value="1"/>
</dbReference>
<keyword evidence="5 10" id="KW-0418">Kinase</keyword>
<comment type="catalytic activity">
    <reaction evidence="8">
        <text>L-seryl-[protein] + ATP = O-phospho-L-seryl-[protein] + ADP + H(+)</text>
        <dbReference type="Rhea" id="RHEA:17989"/>
        <dbReference type="Rhea" id="RHEA-COMP:9863"/>
        <dbReference type="Rhea" id="RHEA-COMP:11604"/>
        <dbReference type="ChEBI" id="CHEBI:15378"/>
        <dbReference type="ChEBI" id="CHEBI:29999"/>
        <dbReference type="ChEBI" id="CHEBI:30616"/>
        <dbReference type="ChEBI" id="CHEBI:83421"/>
        <dbReference type="ChEBI" id="CHEBI:456216"/>
        <dbReference type="EC" id="2.7.11.24"/>
    </reaction>
</comment>
<evidence type="ECO:0000256" key="1">
    <source>
        <dbReference type="ARBA" id="ARBA00012411"/>
    </source>
</evidence>
<evidence type="ECO:0000256" key="8">
    <source>
        <dbReference type="ARBA" id="ARBA00048312"/>
    </source>
</evidence>
<organism evidence="13 14">
    <name type="scientific">Tetrahymena thermophila (strain SB210)</name>
    <dbReference type="NCBI Taxonomy" id="312017"/>
    <lineage>
        <taxon>Eukaryota</taxon>
        <taxon>Sar</taxon>
        <taxon>Alveolata</taxon>
        <taxon>Ciliophora</taxon>
        <taxon>Intramacronucleata</taxon>
        <taxon>Oligohymenophorea</taxon>
        <taxon>Hymenostomatida</taxon>
        <taxon>Tetrahymenina</taxon>
        <taxon>Tetrahymenidae</taxon>
        <taxon>Tetrahymena</taxon>
    </lineage>
</organism>
<name>Q22Y16_TETTS</name>
<evidence type="ECO:0000256" key="6">
    <source>
        <dbReference type="ARBA" id="ARBA00022840"/>
    </source>
</evidence>
<evidence type="ECO:0000256" key="10">
    <source>
        <dbReference type="RuleBase" id="RU361165"/>
    </source>
</evidence>
<reference evidence="14" key="1">
    <citation type="journal article" date="2006" name="PLoS Biol.">
        <title>Macronuclear genome sequence of the ciliate Tetrahymena thermophila, a model eukaryote.</title>
        <authorList>
            <person name="Eisen J.A."/>
            <person name="Coyne R.S."/>
            <person name="Wu M."/>
            <person name="Wu D."/>
            <person name="Thiagarajan M."/>
            <person name="Wortman J.R."/>
            <person name="Badger J.H."/>
            <person name="Ren Q."/>
            <person name="Amedeo P."/>
            <person name="Jones K.M."/>
            <person name="Tallon L.J."/>
            <person name="Delcher A.L."/>
            <person name="Salzberg S.L."/>
            <person name="Silva J.C."/>
            <person name="Haas B.J."/>
            <person name="Majoros W.H."/>
            <person name="Farzad M."/>
            <person name="Carlton J.M."/>
            <person name="Smith R.K. Jr."/>
            <person name="Garg J."/>
            <person name="Pearlman R.E."/>
            <person name="Karrer K.M."/>
            <person name="Sun L."/>
            <person name="Manning G."/>
            <person name="Elde N.C."/>
            <person name="Turkewitz A.P."/>
            <person name="Asai D.J."/>
            <person name="Wilkes D.E."/>
            <person name="Wang Y."/>
            <person name="Cai H."/>
            <person name="Collins K."/>
            <person name="Stewart B.A."/>
            <person name="Lee S.R."/>
            <person name="Wilamowska K."/>
            <person name="Weinberg Z."/>
            <person name="Ruzzo W.L."/>
            <person name="Wloga D."/>
            <person name="Gaertig J."/>
            <person name="Frankel J."/>
            <person name="Tsao C.-C."/>
            <person name="Gorovsky M.A."/>
            <person name="Keeling P.J."/>
            <person name="Waller R.F."/>
            <person name="Patron N.J."/>
            <person name="Cherry J.M."/>
            <person name="Stover N.A."/>
            <person name="Krieger C.J."/>
            <person name="del Toro C."/>
            <person name="Ryder H.F."/>
            <person name="Williamson S.C."/>
            <person name="Barbeau R.A."/>
            <person name="Hamilton E.P."/>
            <person name="Orias E."/>
        </authorList>
    </citation>
    <scope>NUCLEOTIDE SEQUENCE [LARGE SCALE GENOMIC DNA]</scope>
    <source>
        <strain evidence="14">SB210</strain>
    </source>
</reference>
<evidence type="ECO:0000256" key="4">
    <source>
        <dbReference type="ARBA" id="ARBA00022741"/>
    </source>
</evidence>
<dbReference type="InterPro" id="IPR050117">
    <property type="entry name" value="MAPK"/>
</dbReference>
<dbReference type="OrthoDB" id="192887at2759"/>
<dbReference type="InterPro" id="IPR000719">
    <property type="entry name" value="Prot_kinase_dom"/>
</dbReference>
<dbReference type="FunFam" id="3.30.200.20:FF:000166">
    <property type="entry name" value="Mitogen-activated protein kinase"/>
    <property type="match status" value="1"/>
</dbReference>
<evidence type="ECO:0000256" key="7">
    <source>
        <dbReference type="ARBA" id="ARBA00047592"/>
    </source>
</evidence>
<feature type="compositionally biased region" description="Low complexity" evidence="11">
    <location>
        <begin position="424"/>
        <end position="490"/>
    </location>
</feature>
<evidence type="ECO:0000256" key="5">
    <source>
        <dbReference type="ARBA" id="ARBA00022777"/>
    </source>
</evidence>
<dbReference type="GO" id="GO:0004707">
    <property type="term" value="F:MAP kinase activity"/>
    <property type="evidence" value="ECO:0007669"/>
    <property type="project" value="UniProtKB-EC"/>
</dbReference>
<feature type="compositionally biased region" description="Polar residues" evidence="11">
    <location>
        <begin position="406"/>
        <end position="416"/>
    </location>
</feature>
<keyword evidence="2 10" id="KW-0723">Serine/threonine-protein kinase</keyword>
<dbReference type="GO" id="GO:0005524">
    <property type="term" value="F:ATP binding"/>
    <property type="evidence" value="ECO:0007669"/>
    <property type="project" value="UniProtKB-UniRule"/>
</dbReference>
<dbReference type="CDD" id="cd07852">
    <property type="entry name" value="STKc_MAPK15-like"/>
    <property type="match status" value="1"/>
</dbReference>
<keyword evidence="14" id="KW-1185">Reference proteome</keyword>
<evidence type="ECO:0000313" key="14">
    <source>
        <dbReference type="Proteomes" id="UP000009168"/>
    </source>
</evidence>
<keyword evidence="3 10" id="KW-0808">Transferase</keyword>
<gene>
    <name evidence="13" type="ORF">TTHERM_00355550</name>
</gene>
<dbReference type="InParanoid" id="Q22Y16"/>
<comment type="catalytic activity">
    <reaction evidence="7 10">
        <text>L-threonyl-[protein] + ATP = O-phospho-L-threonyl-[protein] + ADP + H(+)</text>
        <dbReference type="Rhea" id="RHEA:46608"/>
        <dbReference type="Rhea" id="RHEA-COMP:11060"/>
        <dbReference type="Rhea" id="RHEA-COMP:11605"/>
        <dbReference type="ChEBI" id="CHEBI:15378"/>
        <dbReference type="ChEBI" id="CHEBI:30013"/>
        <dbReference type="ChEBI" id="CHEBI:30616"/>
        <dbReference type="ChEBI" id="CHEBI:61977"/>
        <dbReference type="ChEBI" id="CHEBI:456216"/>
        <dbReference type="EC" id="2.7.11.24"/>
    </reaction>
</comment>
<dbReference type="PROSITE" id="PS00107">
    <property type="entry name" value="PROTEIN_KINASE_ATP"/>
    <property type="match status" value="1"/>
</dbReference>
<comment type="activity regulation">
    <text evidence="10">Activated by threonine and tyrosine phosphorylation.</text>
</comment>
<dbReference type="PROSITE" id="PS50011">
    <property type="entry name" value="PROTEIN_KINASE_DOM"/>
    <property type="match status" value="1"/>
</dbReference>
<dbReference type="eggNOG" id="KOG0660">
    <property type="taxonomic scope" value="Eukaryota"/>
</dbReference>
<feature type="compositionally biased region" description="Polar residues" evidence="11">
    <location>
        <begin position="539"/>
        <end position="548"/>
    </location>
</feature>
<dbReference type="PROSITE" id="PS01351">
    <property type="entry name" value="MAPK"/>
    <property type="match status" value="1"/>
</dbReference>
<dbReference type="Pfam" id="PF00069">
    <property type="entry name" value="Pkinase"/>
    <property type="match status" value="1"/>
</dbReference>
<evidence type="ECO:0000256" key="2">
    <source>
        <dbReference type="ARBA" id="ARBA00022527"/>
    </source>
</evidence>
<keyword evidence="10" id="KW-0460">Magnesium</keyword>
<sequence length="720" mass="82586">MSEEIEPHIMRKFEIIQKIGKGAYGIVWKAIDRKLRQVVAVKKVFDAFHNPTDAQRTFREVMFLQELNGHENIVKLLNIIKAENNKDLYLVFDFMETDLHAVIRADILEEIHKKYVMYQILKALKYMHSGDLIHRDLKPSNILLNSECHVKLADFGLARSVAQKEDDAPPVLTEYVATRWYRAPEILLGSTKYTKAVDMWSVGCILGELIIGKSIFPGVSTLNQIERVLELTGKPKNEDIEAIESSLAWNILNSINITKQKKFEQFFQGASPDALDLLKKLLVFNPKLRLDAEQALQHRYVAEFHNPAEEHVCSKPIQIPLNDHEKFSIRKYRESLYADINERKKKQRIEWRNKYLRQLGLSIGDEGQQAAVQNGQQIAEGQQQQPQQQVQQQQQQIQYSQYQQQSSTVKNNSAQQPEKRNARQVSQENIEQVSQQQQQQQQSSNQQQYQQQQVRQQNNREQAQQGSVQQSQQLQQQNSSVQSSTQQQPSKYQPYQANQYGAKYQPQANQQVQQPQQQSLTQSQNNTQANGTTQQTSQLKSQNAPMYQTQSQFQNQNNVTAANNNGTGPNKAMYQTNYNNYIPAKNNYGQVPNSQNVAANGNAGAVSNNSSGVYKSDAQNQPVQYGSYVPQQKQYKYQPGSNATASQSQQNQPQGASGATYANYVQRQQQQQQQGSNPSQTQAQQYYQMKNQQQQQQIQQQQQPSQVTKQMQYAQQYKQQ</sequence>
<keyword evidence="6 9" id="KW-0067">ATP-binding</keyword>
<dbReference type="InterPro" id="IPR017441">
    <property type="entry name" value="Protein_kinase_ATP_BS"/>
</dbReference>
<dbReference type="AlphaFoldDB" id="Q22Y16"/>
<feature type="domain" description="Protein kinase" evidence="12">
    <location>
        <begin position="13"/>
        <end position="301"/>
    </location>
</feature>
<dbReference type="InterPro" id="IPR011009">
    <property type="entry name" value="Kinase-like_dom_sf"/>
</dbReference>
<protein>
    <recommendedName>
        <fullName evidence="1 10">Mitogen-activated protein kinase</fullName>
        <ecNumber evidence="1 10">2.7.11.24</ecNumber>
    </recommendedName>
</protein>
<proteinExistence type="inferred from homology"/>
<comment type="similarity">
    <text evidence="10">Belongs to the protein kinase superfamily. Ser/Thr protein kinase family. MAP kinase subfamily.</text>
</comment>
<dbReference type="FunFam" id="1.10.510.10:FF:000238">
    <property type="entry name" value="Mitogen-activated protein kinase"/>
    <property type="match status" value="1"/>
</dbReference>
<dbReference type="EMBL" id="GG662749">
    <property type="protein sequence ID" value="EAR90208.2"/>
    <property type="molecule type" value="Genomic_DNA"/>
</dbReference>
<evidence type="ECO:0000313" key="13">
    <source>
        <dbReference type="EMBL" id="EAR90208.2"/>
    </source>
</evidence>
<dbReference type="SUPFAM" id="SSF56112">
    <property type="entry name" value="Protein kinase-like (PK-like)"/>
    <property type="match status" value="1"/>
</dbReference>
<dbReference type="GO" id="GO:0106310">
    <property type="term" value="F:protein serine kinase activity"/>
    <property type="evidence" value="ECO:0007669"/>
    <property type="project" value="RHEA"/>
</dbReference>
<feature type="compositionally biased region" description="Low complexity" evidence="11">
    <location>
        <begin position="666"/>
        <end position="720"/>
    </location>
</feature>
<dbReference type="Proteomes" id="UP000009168">
    <property type="component" value="Unassembled WGS sequence"/>
</dbReference>
<evidence type="ECO:0000259" key="12">
    <source>
        <dbReference type="PROSITE" id="PS50011"/>
    </source>
</evidence>
<dbReference type="PANTHER" id="PTHR24055">
    <property type="entry name" value="MITOGEN-ACTIVATED PROTEIN KINASE"/>
    <property type="match status" value="1"/>
</dbReference>
<dbReference type="KEGG" id="tet:TTHERM_00355550"/>
<evidence type="ECO:0000256" key="11">
    <source>
        <dbReference type="SAM" id="MobiDB-lite"/>
    </source>
</evidence>
<keyword evidence="4 9" id="KW-0547">Nucleotide-binding</keyword>
<feature type="region of interest" description="Disordered" evidence="11">
    <location>
        <begin position="636"/>
        <end position="720"/>
    </location>
</feature>
<comment type="cofactor">
    <cofactor evidence="10">
        <name>Mg(2+)</name>
        <dbReference type="ChEBI" id="CHEBI:18420"/>
    </cofactor>
</comment>
<dbReference type="InterPro" id="IPR008271">
    <property type="entry name" value="Ser/Thr_kinase_AS"/>
</dbReference>
<feature type="binding site" evidence="9">
    <location>
        <position position="43"/>
    </location>
    <ligand>
        <name>ATP</name>
        <dbReference type="ChEBI" id="CHEBI:30616"/>
    </ligand>
</feature>
<feature type="compositionally biased region" description="Low complexity" evidence="11">
    <location>
        <begin position="636"/>
        <end position="659"/>
    </location>
</feature>